<proteinExistence type="predicted"/>
<dbReference type="PROSITE" id="PS00018">
    <property type="entry name" value="EF_HAND_1"/>
    <property type="match status" value="2"/>
</dbReference>
<dbReference type="Proteomes" id="UP001152797">
    <property type="component" value="Unassembled WGS sequence"/>
</dbReference>
<dbReference type="GO" id="GO:0005509">
    <property type="term" value="F:calcium ion binding"/>
    <property type="evidence" value="ECO:0007669"/>
    <property type="project" value="InterPro"/>
</dbReference>
<organism evidence="4">
    <name type="scientific">Cladocopium goreaui</name>
    <dbReference type="NCBI Taxonomy" id="2562237"/>
    <lineage>
        <taxon>Eukaryota</taxon>
        <taxon>Sar</taxon>
        <taxon>Alveolata</taxon>
        <taxon>Dinophyceae</taxon>
        <taxon>Suessiales</taxon>
        <taxon>Symbiodiniaceae</taxon>
        <taxon>Cladocopium</taxon>
    </lineage>
</organism>
<protein>
    <submittedName>
        <fullName evidence="5">Dynein heavy chain AAA module D4 domain-containing protein</fullName>
    </submittedName>
</protein>
<dbReference type="SMART" id="SM00054">
    <property type="entry name" value="EFh"/>
    <property type="match status" value="2"/>
</dbReference>
<feature type="domain" description="EF-hand" evidence="3">
    <location>
        <begin position="152"/>
        <end position="175"/>
    </location>
</feature>
<dbReference type="CDD" id="cd00051">
    <property type="entry name" value="EFh"/>
    <property type="match status" value="1"/>
</dbReference>
<evidence type="ECO:0000256" key="1">
    <source>
        <dbReference type="ARBA" id="ARBA00022837"/>
    </source>
</evidence>
<dbReference type="EMBL" id="CAMXCT030000513">
    <property type="protein sequence ID" value="CAL4767109.1"/>
    <property type="molecule type" value="Genomic_DNA"/>
</dbReference>
<feature type="region of interest" description="Disordered" evidence="2">
    <location>
        <begin position="92"/>
        <end position="122"/>
    </location>
</feature>
<dbReference type="AlphaFoldDB" id="A0A9P1BV38"/>
<reference evidence="4" key="1">
    <citation type="submission" date="2022-10" db="EMBL/GenBank/DDBJ databases">
        <authorList>
            <person name="Chen Y."/>
            <person name="Dougan E. K."/>
            <person name="Chan C."/>
            <person name="Rhodes N."/>
            <person name="Thang M."/>
        </authorList>
    </citation>
    <scope>NUCLEOTIDE SEQUENCE</scope>
</reference>
<dbReference type="EMBL" id="CAMXCT020000513">
    <property type="protein sequence ID" value="CAL1133172.1"/>
    <property type="molecule type" value="Genomic_DNA"/>
</dbReference>
<feature type="domain" description="EF-hand" evidence="3">
    <location>
        <begin position="179"/>
        <end position="214"/>
    </location>
</feature>
<name>A0A9P1BV38_9DINO</name>
<feature type="compositionally biased region" description="Basic and acidic residues" evidence="2">
    <location>
        <begin position="100"/>
        <end position="112"/>
    </location>
</feature>
<gene>
    <name evidence="4" type="ORF">C1SCF055_LOCUS7726</name>
</gene>
<dbReference type="InterPro" id="IPR018247">
    <property type="entry name" value="EF_Hand_1_Ca_BS"/>
</dbReference>
<evidence type="ECO:0000259" key="3">
    <source>
        <dbReference type="PROSITE" id="PS50222"/>
    </source>
</evidence>
<dbReference type="Gene3D" id="1.20.920.60">
    <property type="match status" value="1"/>
</dbReference>
<keyword evidence="6" id="KW-1185">Reference proteome</keyword>
<sequence length="393" mass="42974">MGEETVDKLGKLIDSYITTATADSIGHDEVQEAFETQEKFANGTLFTSSDFEMISPATEKTVFDSPDSQKTLRLEEGGMRDEDTIVELAPAGQEPLPADATKDLGGHQEPDMVSHGSSEGQMTVLPESSRSLLRVAATLYTSLEGEELPTGFDLNGDGVIDFAELRFVLRSIRDVGSALSDEMIEEVLQQMDANKDGLVNFEEFLSWLYAQRPSTEKQLLRRAVGILEAEGAQEPGAAEVERPQMGPPSLTRLSSRALAEEARDALKALKEEELEELHSHPDAKVRGLLEVLSLLLAGMVPGTPSAGPLAGAESLMKQPRYFLSACDSVLSWIDEGKLPEQNVESARAVKNSLPWHFLPEVVAKSVESTAAICLCKWMVAIFAYFDEVENWEP</sequence>
<evidence type="ECO:0000313" key="4">
    <source>
        <dbReference type="EMBL" id="CAI3979797.1"/>
    </source>
</evidence>
<dbReference type="Gene3D" id="1.10.238.10">
    <property type="entry name" value="EF-hand"/>
    <property type="match status" value="1"/>
</dbReference>
<dbReference type="InterPro" id="IPR011992">
    <property type="entry name" value="EF-hand-dom_pair"/>
</dbReference>
<dbReference type="EMBL" id="CAMXCT010000513">
    <property type="protein sequence ID" value="CAI3979797.1"/>
    <property type="molecule type" value="Genomic_DNA"/>
</dbReference>
<accession>A0A9P1BV38</accession>
<keyword evidence="1" id="KW-0106">Calcium</keyword>
<evidence type="ECO:0000256" key="2">
    <source>
        <dbReference type="SAM" id="MobiDB-lite"/>
    </source>
</evidence>
<comment type="caution">
    <text evidence="4">The sequence shown here is derived from an EMBL/GenBank/DDBJ whole genome shotgun (WGS) entry which is preliminary data.</text>
</comment>
<dbReference type="OrthoDB" id="277458at2759"/>
<evidence type="ECO:0000313" key="5">
    <source>
        <dbReference type="EMBL" id="CAL4767109.1"/>
    </source>
</evidence>
<dbReference type="SUPFAM" id="SSF47473">
    <property type="entry name" value="EF-hand"/>
    <property type="match status" value="1"/>
</dbReference>
<dbReference type="Pfam" id="PF13499">
    <property type="entry name" value="EF-hand_7"/>
    <property type="match status" value="1"/>
</dbReference>
<dbReference type="InterPro" id="IPR002048">
    <property type="entry name" value="EF_hand_dom"/>
</dbReference>
<evidence type="ECO:0000313" key="6">
    <source>
        <dbReference type="Proteomes" id="UP001152797"/>
    </source>
</evidence>
<reference evidence="5 6" key="2">
    <citation type="submission" date="2024-05" db="EMBL/GenBank/DDBJ databases">
        <authorList>
            <person name="Chen Y."/>
            <person name="Shah S."/>
            <person name="Dougan E. K."/>
            <person name="Thang M."/>
            <person name="Chan C."/>
        </authorList>
    </citation>
    <scope>NUCLEOTIDE SEQUENCE [LARGE SCALE GENOMIC DNA]</scope>
</reference>
<dbReference type="PROSITE" id="PS50222">
    <property type="entry name" value="EF_HAND_2"/>
    <property type="match status" value="2"/>
</dbReference>